<keyword evidence="2" id="KW-0238">DNA-binding</keyword>
<evidence type="ECO:0000259" key="5">
    <source>
        <dbReference type="PROSITE" id="PS50110"/>
    </source>
</evidence>
<dbReference type="InterPro" id="IPR016032">
    <property type="entry name" value="Sig_transdc_resp-reg_C-effctor"/>
</dbReference>
<reference evidence="6 7" key="1">
    <citation type="submission" date="2019-06" db="EMBL/GenBank/DDBJ databases">
        <title>Sorghum-associated microbial communities from plants grown in Nebraska, USA.</title>
        <authorList>
            <person name="Schachtman D."/>
        </authorList>
    </citation>
    <scope>NUCLEOTIDE SEQUENCE [LARGE SCALE GENOMIC DNA]</scope>
    <source>
        <strain evidence="6 7">1225</strain>
    </source>
</reference>
<feature type="domain" description="HTH luxR-type" evidence="4">
    <location>
        <begin position="116"/>
        <end position="181"/>
    </location>
</feature>
<evidence type="ECO:0000256" key="3">
    <source>
        <dbReference type="PROSITE-ProRule" id="PRU00169"/>
    </source>
</evidence>
<dbReference type="PROSITE" id="PS00622">
    <property type="entry name" value="HTH_LUXR_1"/>
    <property type="match status" value="1"/>
</dbReference>
<proteinExistence type="predicted"/>
<dbReference type="Proteomes" id="UP000320653">
    <property type="component" value="Unassembled WGS sequence"/>
</dbReference>
<gene>
    <name evidence="6" type="ORF">FHW37_10943</name>
</gene>
<dbReference type="GO" id="GO:0003677">
    <property type="term" value="F:DNA binding"/>
    <property type="evidence" value="ECO:0007669"/>
    <property type="project" value="UniProtKB-KW"/>
</dbReference>
<evidence type="ECO:0000256" key="1">
    <source>
        <dbReference type="ARBA" id="ARBA00022553"/>
    </source>
</evidence>
<feature type="domain" description="Response regulatory" evidence="5">
    <location>
        <begin position="1"/>
        <end position="100"/>
    </location>
</feature>
<dbReference type="InterPro" id="IPR011006">
    <property type="entry name" value="CheY-like_superfamily"/>
</dbReference>
<dbReference type="SMART" id="SM00448">
    <property type="entry name" value="REC"/>
    <property type="match status" value="1"/>
</dbReference>
<dbReference type="InterPro" id="IPR058245">
    <property type="entry name" value="NreC/VraR/RcsB-like_REC"/>
</dbReference>
<evidence type="ECO:0000259" key="4">
    <source>
        <dbReference type="PROSITE" id="PS50043"/>
    </source>
</evidence>
<dbReference type="PROSITE" id="PS50043">
    <property type="entry name" value="HTH_LUXR_2"/>
    <property type="match status" value="1"/>
</dbReference>
<dbReference type="GO" id="GO:0000160">
    <property type="term" value="P:phosphorelay signal transduction system"/>
    <property type="evidence" value="ECO:0007669"/>
    <property type="project" value="InterPro"/>
</dbReference>
<organism evidence="6 7">
    <name type="scientific">Neorhizobium alkalisoli</name>
    <dbReference type="NCBI Taxonomy" id="528178"/>
    <lineage>
        <taxon>Bacteria</taxon>
        <taxon>Pseudomonadati</taxon>
        <taxon>Pseudomonadota</taxon>
        <taxon>Alphaproteobacteria</taxon>
        <taxon>Hyphomicrobiales</taxon>
        <taxon>Rhizobiaceae</taxon>
        <taxon>Rhizobium/Agrobacterium group</taxon>
        <taxon>Neorhizobium</taxon>
    </lineage>
</organism>
<dbReference type="InterPro" id="IPR000792">
    <property type="entry name" value="Tscrpt_reg_LuxR_C"/>
</dbReference>
<dbReference type="PANTHER" id="PTHR45566:SF2">
    <property type="entry name" value="NARL SUBFAMILY"/>
    <property type="match status" value="1"/>
</dbReference>
<dbReference type="InterPro" id="IPR051015">
    <property type="entry name" value="EvgA-like"/>
</dbReference>
<keyword evidence="7" id="KW-1185">Reference proteome</keyword>
<feature type="modified residue" description="4-aspartylphosphate" evidence="3">
    <location>
        <position position="35"/>
    </location>
</feature>
<dbReference type="AlphaFoldDB" id="A0A561QC78"/>
<dbReference type="GO" id="GO:0006355">
    <property type="term" value="P:regulation of DNA-templated transcription"/>
    <property type="evidence" value="ECO:0007669"/>
    <property type="project" value="InterPro"/>
</dbReference>
<evidence type="ECO:0000256" key="2">
    <source>
        <dbReference type="ARBA" id="ARBA00023125"/>
    </source>
</evidence>
<dbReference type="PROSITE" id="PS50110">
    <property type="entry name" value="RESPONSE_REGULATORY"/>
    <property type="match status" value="1"/>
</dbReference>
<evidence type="ECO:0000313" key="6">
    <source>
        <dbReference type="EMBL" id="TWF47980.1"/>
    </source>
</evidence>
<dbReference type="Gene3D" id="3.40.50.2300">
    <property type="match status" value="1"/>
</dbReference>
<dbReference type="CDD" id="cd17535">
    <property type="entry name" value="REC_NarL-like"/>
    <property type="match status" value="1"/>
</dbReference>
<dbReference type="SUPFAM" id="SSF46894">
    <property type="entry name" value="C-terminal effector domain of the bipartite response regulators"/>
    <property type="match status" value="1"/>
</dbReference>
<dbReference type="CDD" id="cd06170">
    <property type="entry name" value="LuxR_C_like"/>
    <property type="match status" value="1"/>
</dbReference>
<dbReference type="Pfam" id="PF00196">
    <property type="entry name" value="GerE"/>
    <property type="match status" value="1"/>
</dbReference>
<dbReference type="SUPFAM" id="SSF52172">
    <property type="entry name" value="CheY-like"/>
    <property type="match status" value="1"/>
</dbReference>
<keyword evidence="1 3" id="KW-0597">Phosphoprotein</keyword>
<dbReference type="Pfam" id="PF00072">
    <property type="entry name" value="Response_reg"/>
    <property type="match status" value="1"/>
</dbReference>
<dbReference type="InterPro" id="IPR001789">
    <property type="entry name" value="Sig_transdc_resp-reg_receiver"/>
</dbReference>
<dbReference type="EMBL" id="VIWP01000009">
    <property type="protein sequence ID" value="TWF47980.1"/>
    <property type="molecule type" value="Genomic_DNA"/>
</dbReference>
<dbReference type="SMART" id="SM00421">
    <property type="entry name" value="HTH_LUXR"/>
    <property type="match status" value="1"/>
</dbReference>
<dbReference type="PANTHER" id="PTHR45566">
    <property type="entry name" value="HTH-TYPE TRANSCRIPTIONAL REGULATOR YHJB-RELATED"/>
    <property type="match status" value="1"/>
</dbReference>
<comment type="caution">
    <text evidence="6">The sequence shown here is derived from an EMBL/GenBank/DDBJ whole genome shotgun (WGS) entry which is preliminary data.</text>
</comment>
<name>A0A561QC78_9HYPH</name>
<accession>A0A561QC78</accession>
<dbReference type="PRINTS" id="PR00038">
    <property type="entry name" value="HTHLUXR"/>
</dbReference>
<evidence type="ECO:0000313" key="7">
    <source>
        <dbReference type="Proteomes" id="UP000320653"/>
    </source>
</evidence>
<sequence length="185" mass="20048">MIAAHPDIEIVGEAADGEQAIRRYSELEPDVMLLDLQLPKVHGIDVLTEIRKAYPNARVIILTTYDFEQLASKAIAAGAQAYLLKSSVRKDLINTIRSVARGRRHVDAEVANTLATYADGESLTTREISVLALVAEGNSNREIGLVLSITEETVKGHVKSILSKLTANDRAHAVAIGLKRGIISL</sequence>
<protein>
    <submittedName>
        <fullName evidence="6">LuxR family two component transcriptional regulator</fullName>
    </submittedName>
</protein>